<gene>
    <name evidence="1" type="ORF">J2S55_001692</name>
</gene>
<dbReference type="Proteomes" id="UP001230426">
    <property type="component" value="Unassembled WGS sequence"/>
</dbReference>
<sequence>MYSLFGSRSSPDLREAEGRGEFAARLRARVDEVDAELRITRHAFDGQAVEILSGRLESLLRIADRHGIDVRYAGGGPADGAV</sequence>
<evidence type="ECO:0000313" key="2">
    <source>
        <dbReference type="Proteomes" id="UP001230426"/>
    </source>
</evidence>
<proteinExistence type="predicted"/>
<comment type="caution">
    <text evidence="1">The sequence shown here is derived from an EMBL/GenBank/DDBJ whole genome shotgun (WGS) entry which is preliminary data.</text>
</comment>
<dbReference type="RefSeq" id="WP_306858484.1">
    <property type="nucleotide sequence ID" value="NZ_JAUSRB010000001.1"/>
</dbReference>
<keyword evidence="2" id="KW-1185">Reference proteome</keyword>
<evidence type="ECO:0000313" key="1">
    <source>
        <dbReference type="EMBL" id="MDP9862433.1"/>
    </source>
</evidence>
<organism evidence="1 2">
    <name type="scientific">Streptosporangium brasiliense</name>
    <dbReference type="NCBI Taxonomy" id="47480"/>
    <lineage>
        <taxon>Bacteria</taxon>
        <taxon>Bacillati</taxon>
        <taxon>Actinomycetota</taxon>
        <taxon>Actinomycetes</taxon>
        <taxon>Streptosporangiales</taxon>
        <taxon>Streptosporangiaceae</taxon>
        <taxon>Streptosporangium</taxon>
    </lineage>
</organism>
<reference evidence="1 2" key="1">
    <citation type="submission" date="2023-07" db="EMBL/GenBank/DDBJ databases">
        <title>Sequencing the genomes of 1000 actinobacteria strains.</title>
        <authorList>
            <person name="Klenk H.-P."/>
        </authorList>
    </citation>
    <scope>NUCLEOTIDE SEQUENCE [LARGE SCALE GENOMIC DNA]</scope>
    <source>
        <strain evidence="1 2">DSM 44109</strain>
    </source>
</reference>
<dbReference type="EMBL" id="JAUSRB010000001">
    <property type="protein sequence ID" value="MDP9862433.1"/>
    <property type="molecule type" value="Genomic_DNA"/>
</dbReference>
<accession>A0ABT9QZQ2</accession>
<name>A0ABT9QZQ2_9ACTN</name>
<protein>
    <submittedName>
        <fullName evidence="1">Uncharacterized protein</fullName>
    </submittedName>
</protein>